<evidence type="ECO:0000313" key="2">
    <source>
        <dbReference type="Proteomes" id="UP000182725"/>
    </source>
</evidence>
<accession>A0A1H5PEV2</accession>
<dbReference type="EMBL" id="FNTV01000002">
    <property type="protein sequence ID" value="SEF12433.1"/>
    <property type="molecule type" value="Genomic_DNA"/>
</dbReference>
<evidence type="ECO:0000313" key="1">
    <source>
        <dbReference type="EMBL" id="SEF12433.1"/>
    </source>
</evidence>
<reference evidence="1 2" key="1">
    <citation type="submission" date="2016-10" db="EMBL/GenBank/DDBJ databases">
        <authorList>
            <person name="de Groot N.N."/>
        </authorList>
    </citation>
    <scope>NUCLEOTIDE SEQUENCE [LARGE SCALE GENOMIC DNA]</scope>
    <source>
        <strain evidence="1 2">DSM 22274</strain>
    </source>
</reference>
<name>A0A1H5PEV2_9MICC</name>
<organism evidence="1 2">
    <name type="scientific">Arthrobacter alpinus</name>
    <dbReference type="NCBI Taxonomy" id="656366"/>
    <lineage>
        <taxon>Bacteria</taxon>
        <taxon>Bacillati</taxon>
        <taxon>Actinomycetota</taxon>
        <taxon>Actinomycetes</taxon>
        <taxon>Micrococcales</taxon>
        <taxon>Micrococcaceae</taxon>
        <taxon>Arthrobacter</taxon>
    </lineage>
</organism>
<proteinExistence type="predicted"/>
<dbReference type="AlphaFoldDB" id="A0A1H5PEV2"/>
<gene>
    <name evidence="1" type="ORF">SAMN04489740_4241</name>
</gene>
<protein>
    <submittedName>
        <fullName evidence="1">Uncharacterized protein</fullName>
    </submittedName>
</protein>
<dbReference type="Gene3D" id="1.25.10.10">
    <property type="entry name" value="Leucine-rich Repeat Variant"/>
    <property type="match status" value="1"/>
</dbReference>
<sequence length="350" mass="38826">MAMNSVPTFAQGLRLPQDVSGTDRRGVPDLKTFTDDVEGYIRLHQEALRNNDFAQRAYACWGLVAGGPASVDWIKGALIGPDDDVLADAAGVLRWIGPPPEWLPELRTLAEALPDGEPADALFELLTEIEGPGPSDPKSSDSESLYGGAYLPFTEPIWFINASFDRVATATREWLDVLGNRTYTHLDEPLPTMFGRFETGASGWLRHLLVATAADQWTAVFSQDGDVGTATVVGHRLNCLHFRSSHDRHITSNKEIVSYGDTSLWIKSGKDALRSIQASYQSRWQWDVGGDPLPFENLESYTAKKIRERFPLSRLNDYCRALGVDRNNADFYTSEGLLIEEDTSAWDTCP</sequence>
<dbReference type="InterPro" id="IPR011989">
    <property type="entry name" value="ARM-like"/>
</dbReference>
<dbReference type="Proteomes" id="UP000182725">
    <property type="component" value="Unassembled WGS sequence"/>
</dbReference>